<proteinExistence type="inferred from homology"/>
<feature type="binding site" evidence="10">
    <location>
        <position position="167"/>
    </location>
    <ligand>
        <name>[4Fe-4S] cluster</name>
        <dbReference type="ChEBI" id="CHEBI:49883"/>
        <label>3</label>
    </ligand>
</feature>
<feature type="binding site" evidence="10">
    <location>
        <position position="161"/>
    </location>
    <ligand>
        <name>[4Fe-4S] cluster</name>
        <dbReference type="ChEBI" id="CHEBI:49883"/>
        <label>3</label>
    </ligand>
</feature>
<keyword evidence="8 10" id="KW-0411">Iron-sulfur</keyword>
<comment type="similarity">
    <text evidence="10">Belongs to the 4Fe4S bacterial-type ferredoxin family. RnfB subfamily.</text>
</comment>
<dbReference type="GO" id="GO:0005886">
    <property type="term" value="C:plasma membrane"/>
    <property type="evidence" value="ECO:0007669"/>
    <property type="project" value="UniProtKB-SubCell"/>
</dbReference>
<feature type="binding site" evidence="10">
    <location>
        <position position="171"/>
    </location>
    <ligand>
        <name>[4Fe-4S] cluster</name>
        <dbReference type="ChEBI" id="CHEBI:49883"/>
        <label>2</label>
    </ligand>
</feature>
<dbReference type="HAMAP" id="MF_00463">
    <property type="entry name" value="RsxB_RnfB"/>
    <property type="match status" value="1"/>
</dbReference>
<dbReference type="GO" id="GO:0009055">
    <property type="term" value="F:electron transfer activity"/>
    <property type="evidence" value="ECO:0007669"/>
    <property type="project" value="InterPro"/>
</dbReference>
<dbReference type="SUPFAM" id="SSF54862">
    <property type="entry name" value="4Fe-4S ferredoxins"/>
    <property type="match status" value="1"/>
</dbReference>
<evidence type="ECO:0000256" key="9">
    <source>
        <dbReference type="ARBA" id="ARBA00023136"/>
    </source>
</evidence>
<dbReference type="GO" id="GO:0046872">
    <property type="term" value="F:metal ion binding"/>
    <property type="evidence" value="ECO:0007669"/>
    <property type="project" value="UniProtKB-KW"/>
</dbReference>
<comment type="caution">
    <text evidence="13">The sequence shown here is derived from an EMBL/GenBank/DDBJ whole genome shotgun (WGS) entry which is preliminary data.</text>
</comment>
<dbReference type="EMBL" id="JAAIJR010000062">
    <property type="protein sequence ID" value="NEX21628.1"/>
    <property type="molecule type" value="Genomic_DNA"/>
</dbReference>
<feature type="region of interest" description="Hydrophobic" evidence="10">
    <location>
        <begin position="1"/>
        <end position="16"/>
    </location>
</feature>
<dbReference type="Pfam" id="PF00037">
    <property type="entry name" value="Fer4"/>
    <property type="match status" value="1"/>
</dbReference>
<comment type="cofactor">
    <cofactor evidence="10">
        <name>[4Fe-4S] cluster</name>
        <dbReference type="ChEBI" id="CHEBI:49883"/>
    </cofactor>
    <text evidence="10">Binds 3 [4Fe-4S] clusters.</text>
</comment>
<keyword evidence="9 10" id="KW-0472">Membrane</keyword>
<protein>
    <recommendedName>
        <fullName evidence="10">Ion-translocating oxidoreductase complex subunit B</fullName>
        <ecNumber evidence="10">7.-.-.-</ecNumber>
    </recommendedName>
    <alternativeName>
        <fullName evidence="10">Rnf electron transport complex subunit B</fullName>
    </alternativeName>
</protein>
<feature type="binding site" evidence="10">
    <location>
        <position position="39"/>
    </location>
    <ligand>
        <name>[4Fe-4S] cluster</name>
        <dbReference type="ChEBI" id="CHEBI:49883"/>
        <label>1</label>
    </ligand>
</feature>
<evidence type="ECO:0000256" key="8">
    <source>
        <dbReference type="ARBA" id="ARBA00023014"/>
    </source>
</evidence>
<evidence type="ECO:0000256" key="10">
    <source>
        <dbReference type="HAMAP-Rule" id="MF_00463"/>
    </source>
</evidence>
<keyword evidence="3 10" id="KW-0479">Metal-binding</keyword>
<feature type="binding site" evidence="10">
    <location>
        <position position="127"/>
    </location>
    <ligand>
        <name>[4Fe-4S] cluster</name>
        <dbReference type="ChEBI" id="CHEBI:49883"/>
        <label>2</label>
    </ligand>
</feature>
<evidence type="ECO:0000256" key="3">
    <source>
        <dbReference type="ARBA" id="ARBA00022723"/>
    </source>
</evidence>
<dbReference type="InterPro" id="IPR010207">
    <property type="entry name" value="Elect_transpt_cplx_RnfB/RsxB"/>
</dbReference>
<dbReference type="Pfam" id="PF04060">
    <property type="entry name" value="FeS"/>
    <property type="match status" value="1"/>
</dbReference>
<evidence type="ECO:0000256" key="2">
    <source>
        <dbReference type="ARBA" id="ARBA00022485"/>
    </source>
</evidence>
<comment type="subcellular location">
    <subcellularLocation>
        <location evidence="10">Cell inner membrane</location>
    </subcellularLocation>
</comment>
<dbReference type="InterPro" id="IPR017900">
    <property type="entry name" value="4Fe4S_Fe_S_CS"/>
</dbReference>
<feature type="binding site" evidence="10">
    <location>
        <position position="164"/>
    </location>
    <ligand>
        <name>[4Fe-4S] cluster</name>
        <dbReference type="ChEBI" id="CHEBI:49883"/>
        <label>3</label>
    </ligand>
</feature>
<dbReference type="PROSITE" id="PS00198">
    <property type="entry name" value="4FE4S_FER_1"/>
    <property type="match status" value="1"/>
</dbReference>
<dbReference type="GO" id="GO:0051539">
    <property type="term" value="F:4 iron, 4 sulfur cluster binding"/>
    <property type="evidence" value="ECO:0007669"/>
    <property type="project" value="UniProtKB-UniRule"/>
</dbReference>
<dbReference type="GO" id="GO:0022900">
    <property type="term" value="P:electron transport chain"/>
    <property type="evidence" value="ECO:0007669"/>
    <property type="project" value="UniProtKB-UniRule"/>
</dbReference>
<feature type="binding site" evidence="10">
    <location>
        <position position="131"/>
    </location>
    <ligand>
        <name>[4Fe-4S] cluster</name>
        <dbReference type="ChEBI" id="CHEBI:49883"/>
        <label>2</label>
    </ligand>
</feature>
<organism evidence="13 14">
    <name type="scientific">Thiorhodococcus mannitoliphagus</name>
    <dbReference type="NCBI Taxonomy" id="329406"/>
    <lineage>
        <taxon>Bacteria</taxon>
        <taxon>Pseudomonadati</taxon>
        <taxon>Pseudomonadota</taxon>
        <taxon>Gammaproteobacteria</taxon>
        <taxon>Chromatiales</taxon>
        <taxon>Chromatiaceae</taxon>
        <taxon>Thiorhodococcus</taxon>
    </lineage>
</organism>
<dbReference type="Gene3D" id="1.10.15.40">
    <property type="entry name" value="Electron transport complex subunit B, putative Fe-S cluster"/>
    <property type="match status" value="1"/>
</dbReference>
<dbReference type="PANTHER" id="PTHR43560">
    <property type="entry name" value="ION-TRANSLOCATING OXIDOREDUCTASE COMPLEX SUBUNIT B"/>
    <property type="match status" value="1"/>
</dbReference>
<gene>
    <name evidence="10" type="primary">rnfB</name>
    <name evidence="13" type="ORF">G3480_15140</name>
</gene>
<accession>A0A6P1DU47</accession>
<evidence type="ECO:0000259" key="12">
    <source>
        <dbReference type="PROSITE" id="PS51656"/>
    </source>
</evidence>
<keyword evidence="1 10" id="KW-0813">Transport</keyword>
<evidence type="ECO:0000256" key="7">
    <source>
        <dbReference type="ARBA" id="ARBA00023004"/>
    </source>
</evidence>
<dbReference type="EC" id="7.-.-.-" evidence="10"/>
<keyword evidence="10" id="KW-0997">Cell inner membrane</keyword>
<dbReference type="PROSITE" id="PS51656">
    <property type="entry name" value="4FE4S"/>
    <property type="match status" value="1"/>
</dbReference>
<feature type="domain" description="4Fe-4S" evidence="12">
    <location>
        <begin position="22"/>
        <end position="81"/>
    </location>
</feature>
<dbReference type="PROSITE" id="PS51379">
    <property type="entry name" value="4FE4S_FER_2"/>
    <property type="match status" value="1"/>
</dbReference>
<evidence type="ECO:0000259" key="11">
    <source>
        <dbReference type="PROSITE" id="PS51379"/>
    </source>
</evidence>
<dbReference type="InterPro" id="IPR050395">
    <property type="entry name" value="4Fe4S_Ferredoxin_RnfB"/>
</dbReference>
<dbReference type="Proteomes" id="UP000471640">
    <property type="component" value="Unassembled WGS sequence"/>
</dbReference>
<keyword evidence="2 10" id="KW-0004">4Fe-4S</keyword>
<evidence type="ECO:0000256" key="5">
    <source>
        <dbReference type="ARBA" id="ARBA00022967"/>
    </source>
</evidence>
<keyword evidence="14" id="KW-1185">Reference proteome</keyword>
<feature type="binding site" evidence="10">
    <location>
        <position position="137"/>
    </location>
    <ligand>
        <name>[4Fe-4S] cluster</name>
        <dbReference type="ChEBI" id="CHEBI:49883"/>
        <label>2</label>
    </ligand>
</feature>
<feature type="binding site" evidence="10">
    <location>
        <position position="64"/>
    </location>
    <ligand>
        <name>[4Fe-4S] cluster</name>
        <dbReference type="ChEBI" id="CHEBI:49883"/>
        <label>1</label>
    </ligand>
</feature>
<name>A0A6P1DU47_9GAMM</name>
<feature type="binding site" evidence="10">
    <location>
        <position position="42"/>
    </location>
    <ligand>
        <name>[4Fe-4S] cluster</name>
        <dbReference type="ChEBI" id="CHEBI:49883"/>
        <label>1</label>
    </ligand>
</feature>
<dbReference type="InterPro" id="IPR017896">
    <property type="entry name" value="4Fe4S_Fe-S-bd"/>
</dbReference>
<dbReference type="Gene3D" id="3.30.70.20">
    <property type="match status" value="1"/>
</dbReference>
<dbReference type="PANTHER" id="PTHR43560:SF1">
    <property type="entry name" value="ION-TRANSLOCATING OXIDOREDUCTASE COMPLEX SUBUNIT B"/>
    <property type="match status" value="1"/>
</dbReference>
<feature type="domain" description="4Fe-4S ferredoxin-type" evidence="11">
    <location>
        <begin position="152"/>
        <end position="181"/>
    </location>
</feature>
<evidence type="ECO:0000313" key="14">
    <source>
        <dbReference type="Proteomes" id="UP000471640"/>
    </source>
</evidence>
<reference evidence="13 14" key="2">
    <citation type="submission" date="2020-02" db="EMBL/GenBank/DDBJ databases">
        <title>Genome sequences of Thiorhodococcus mannitoliphagus and Thiorhodococcus minor, purple sulfur photosynthetic bacteria in the gammaproteobacterial family, Chromatiaceae.</title>
        <authorList>
            <person name="Aviles F.A."/>
            <person name="Meyer T.E."/>
            <person name="Kyndt J.A."/>
        </authorList>
    </citation>
    <scope>NUCLEOTIDE SEQUENCE [LARGE SCALE GENOMIC DNA]</scope>
    <source>
        <strain evidence="13 14">DSM 18266</strain>
    </source>
</reference>
<keyword evidence="6 10" id="KW-0249">Electron transport</keyword>
<keyword evidence="5 10" id="KW-1278">Translocase</keyword>
<dbReference type="InterPro" id="IPR007202">
    <property type="entry name" value="4Fe-4S_dom"/>
</dbReference>
<comment type="caution">
    <text evidence="10">Lacks conserved residue(s) required for the propagation of feature annotation.</text>
</comment>
<feature type="binding site" evidence="10">
    <location>
        <position position="141"/>
    </location>
    <ligand>
        <name>[4Fe-4S] cluster</name>
        <dbReference type="ChEBI" id="CHEBI:49883"/>
        <label>3</label>
    </ligand>
</feature>
<reference evidence="14" key="1">
    <citation type="journal article" date="2020" name="Microbiol. Resour. Announc.">
        <title>Draft Genome Sequences of Thiorhodococcus mannitoliphagus and Thiorhodococcus minor, Purple Sulfur Photosynthetic Bacteria in the Gammaproteobacterial Family Chromatiaceae.</title>
        <authorList>
            <person name="Aviles F.A."/>
            <person name="Meyer T.E."/>
            <person name="Kyndt J.A."/>
        </authorList>
    </citation>
    <scope>NUCLEOTIDE SEQUENCE [LARGE SCALE GENOMIC DNA]</scope>
    <source>
        <strain evidence="14">DSM 18266</strain>
    </source>
</reference>
<feature type="binding site" evidence="10">
    <location>
        <position position="47"/>
    </location>
    <ligand>
        <name>[4Fe-4S] cluster</name>
        <dbReference type="ChEBI" id="CHEBI:49883"/>
        <label>1</label>
    </ligand>
</feature>
<comment type="subunit">
    <text evidence="10">The complex is composed of six subunits: RnfA, RnfB, RnfC, RnfD, RnfE and RnfG.</text>
</comment>
<comment type="function">
    <text evidence="10">Part of a membrane-bound complex that couples electron transfer with translocation of ions across the membrane.</text>
</comment>
<dbReference type="AlphaFoldDB" id="A0A6P1DU47"/>
<evidence type="ECO:0000256" key="6">
    <source>
        <dbReference type="ARBA" id="ARBA00022982"/>
    </source>
</evidence>
<keyword evidence="10" id="KW-1003">Cell membrane</keyword>
<sequence length="271" mass="28250">MTGLGFSFALILAVAYRYLRVAEDPRVDEAETLLPGSNCGACGEPGCRAFAEKLVAGQVSPGHCTVASPDIVDAVAALLDVDPGGRERRTARLHCAGGKAQAFQIAEYHGFESCRAASLVSGGGKGCAWGCLGLADCRTSCDFDAIEMSPNGLPVVDPVKCTACGDCVDACPRDLFELVPESHHLFVQCSTPLAGDIALSLCSAACDACGRCAADAAPGLIRMEDNQPNIDYSAGGPARPDATFRCPTGAIQWVTGKQFQEQPRLSPRHGS</sequence>
<evidence type="ECO:0000256" key="1">
    <source>
        <dbReference type="ARBA" id="ARBA00022448"/>
    </source>
</evidence>
<evidence type="ECO:0000313" key="13">
    <source>
        <dbReference type="EMBL" id="NEX21628.1"/>
    </source>
</evidence>
<evidence type="ECO:0000256" key="4">
    <source>
        <dbReference type="ARBA" id="ARBA00022737"/>
    </source>
</evidence>
<keyword evidence="7 10" id="KW-0408">Iron</keyword>
<keyword evidence="4 10" id="KW-0677">Repeat</keyword>